<accession>A0A444LE61</accession>
<dbReference type="Proteomes" id="UP000287687">
    <property type="component" value="Unassembled WGS sequence"/>
</dbReference>
<dbReference type="InterPro" id="IPR011740">
    <property type="entry name" value="DUF2460"/>
</dbReference>
<protein>
    <submittedName>
        <fullName evidence="2">TIGR02217 family protein</fullName>
    </submittedName>
</protein>
<feature type="domain" description="DUF2460" evidence="1">
    <location>
        <begin position="5"/>
        <end position="210"/>
    </location>
</feature>
<comment type="caution">
    <text evidence="2">The sequence shown here is derived from an EMBL/GenBank/DDBJ whole genome shotgun (WGS) entry which is preliminary data.</text>
</comment>
<dbReference type="AlphaFoldDB" id="A0A444LE61"/>
<name>A0A444LE61_9HYPH</name>
<keyword evidence="3" id="KW-1185">Reference proteome</keyword>
<reference evidence="2 3" key="1">
    <citation type="submission" date="2019-01" db="EMBL/GenBank/DDBJ databases">
        <title>The draft genome of Rhizobium sp. 24NR.</title>
        <authorList>
            <person name="Liu L."/>
            <person name="Liang L."/>
            <person name="Shi S."/>
            <person name="Xu L."/>
            <person name="Wang X."/>
            <person name="Li L."/>
            <person name="Zhang X."/>
        </authorList>
    </citation>
    <scope>NUCLEOTIDE SEQUENCE [LARGE SCALE GENOMIC DNA]</scope>
    <source>
        <strain evidence="2 3">24NR</strain>
    </source>
</reference>
<sequence>MSGFHDVRFPLRLALGASGGPMRRTDIVNLSNGREQRNQRWRDSRRRYDAGSGVKSLADLYAVLEFFEARGGQLYGFRFRDPLDWKSCGPTESISAVDQALGTGDGVTSNFPLVKIYGDSGGNWVRRITKPVAGSVMVSVDGVTVATSAFEVDATTGTVGFAAGHVPAAGAAIRAGFEFDVPVRFDTDRIDVDLAHFNAGRIPSIPLAEVLA</sequence>
<evidence type="ECO:0000259" key="1">
    <source>
        <dbReference type="Pfam" id="PF09343"/>
    </source>
</evidence>
<dbReference type="OrthoDB" id="1685145at2"/>
<proteinExistence type="predicted"/>
<dbReference type="Pfam" id="PF09343">
    <property type="entry name" value="DUF2460"/>
    <property type="match status" value="1"/>
</dbReference>
<dbReference type="RefSeq" id="WP_128444885.1">
    <property type="nucleotide sequence ID" value="NZ_SBIP01000004.1"/>
</dbReference>
<dbReference type="EMBL" id="SBIP01000004">
    <property type="protein sequence ID" value="RWX76007.1"/>
    <property type="molecule type" value="Genomic_DNA"/>
</dbReference>
<organism evidence="2 3">
    <name type="scientific">Neorhizobium lilium</name>
    <dbReference type="NCBI Taxonomy" id="2503024"/>
    <lineage>
        <taxon>Bacteria</taxon>
        <taxon>Pseudomonadati</taxon>
        <taxon>Pseudomonadota</taxon>
        <taxon>Alphaproteobacteria</taxon>
        <taxon>Hyphomicrobiales</taxon>
        <taxon>Rhizobiaceae</taxon>
        <taxon>Rhizobium/Agrobacterium group</taxon>
        <taxon>Neorhizobium</taxon>
    </lineage>
</organism>
<dbReference type="NCBIfam" id="TIGR02217">
    <property type="entry name" value="chp_TIGR02217"/>
    <property type="match status" value="1"/>
</dbReference>
<evidence type="ECO:0000313" key="3">
    <source>
        <dbReference type="Proteomes" id="UP000287687"/>
    </source>
</evidence>
<gene>
    <name evidence="2" type="ORF">EPK99_20310</name>
</gene>
<evidence type="ECO:0000313" key="2">
    <source>
        <dbReference type="EMBL" id="RWX76007.1"/>
    </source>
</evidence>